<dbReference type="EMBL" id="ASPP01003042">
    <property type="protein sequence ID" value="ETO33911.1"/>
    <property type="molecule type" value="Genomic_DNA"/>
</dbReference>
<comment type="caution">
    <text evidence="1">The sequence shown here is derived from an EMBL/GenBank/DDBJ whole genome shotgun (WGS) entry which is preliminary data.</text>
</comment>
<dbReference type="AlphaFoldDB" id="X6P6W6"/>
<proteinExistence type="predicted"/>
<evidence type="ECO:0000313" key="1">
    <source>
        <dbReference type="EMBL" id="ETO33911.1"/>
    </source>
</evidence>
<protein>
    <submittedName>
        <fullName evidence="1">Uncharacterized protein</fullName>
    </submittedName>
</protein>
<gene>
    <name evidence="1" type="ORF">RFI_03187</name>
</gene>
<sequence length="119" mass="13238">MDTLSALSSLDGSRLPCGVLEEFVLALDRNAVLTDENKENEKNDNEDKKKKLLVPGSSEHTYYRLLQLSNEIGQMVLDKSSDSQKLETSIKAFDKIVAGLEEKAKQDSSYEIPSDVVKC</sequence>
<accession>X6P6W6</accession>
<reference evidence="1 2" key="1">
    <citation type="journal article" date="2013" name="Curr. Biol.">
        <title>The Genome of the Foraminiferan Reticulomyxa filosa.</title>
        <authorList>
            <person name="Glockner G."/>
            <person name="Hulsmann N."/>
            <person name="Schleicher M."/>
            <person name="Noegel A.A."/>
            <person name="Eichinger L."/>
            <person name="Gallinger C."/>
            <person name="Pawlowski J."/>
            <person name="Sierra R."/>
            <person name="Euteneuer U."/>
            <person name="Pillet L."/>
            <person name="Moustafa A."/>
            <person name="Platzer M."/>
            <person name="Groth M."/>
            <person name="Szafranski K."/>
            <person name="Schliwa M."/>
        </authorList>
    </citation>
    <scope>NUCLEOTIDE SEQUENCE [LARGE SCALE GENOMIC DNA]</scope>
</reference>
<name>X6P6W6_RETFI</name>
<organism evidence="1 2">
    <name type="scientific">Reticulomyxa filosa</name>
    <dbReference type="NCBI Taxonomy" id="46433"/>
    <lineage>
        <taxon>Eukaryota</taxon>
        <taxon>Sar</taxon>
        <taxon>Rhizaria</taxon>
        <taxon>Retaria</taxon>
        <taxon>Foraminifera</taxon>
        <taxon>Monothalamids</taxon>
        <taxon>Reticulomyxidae</taxon>
        <taxon>Reticulomyxa</taxon>
    </lineage>
</organism>
<keyword evidence="2" id="KW-1185">Reference proteome</keyword>
<dbReference type="Proteomes" id="UP000023152">
    <property type="component" value="Unassembled WGS sequence"/>
</dbReference>
<evidence type="ECO:0000313" key="2">
    <source>
        <dbReference type="Proteomes" id="UP000023152"/>
    </source>
</evidence>